<accession>A0A833JNS0</accession>
<evidence type="ECO:0000313" key="2">
    <source>
        <dbReference type="Proteomes" id="UP000469950"/>
    </source>
</evidence>
<organism evidence="1 2">
    <name type="scientific">Marinobacter nauticus</name>
    <name type="common">Marinobacter hydrocarbonoclasticus</name>
    <name type="synonym">Marinobacter aquaeolei</name>
    <dbReference type="NCBI Taxonomy" id="2743"/>
    <lineage>
        <taxon>Bacteria</taxon>
        <taxon>Pseudomonadati</taxon>
        <taxon>Pseudomonadota</taxon>
        <taxon>Gammaproteobacteria</taxon>
        <taxon>Pseudomonadales</taxon>
        <taxon>Marinobacteraceae</taxon>
        <taxon>Marinobacter</taxon>
    </lineage>
</organism>
<gene>
    <name evidence="1" type="ORF">F6453_2938</name>
</gene>
<name>A0A833JNS0_MARNT</name>
<reference evidence="1 2" key="1">
    <citation type="submission" date="2019-10" db="EMBL/GenBank/DDBJ databases">
        <title>Draft genome sequence of Marinobacter hydrocarbonoclasticus NCT7M from the microbiome of the marine copepod.</title>
        <authorList>
            <person name="Nuttall R."/>
            <person name="Sharma G."/>
            <person name="Moisander P."/>
        </authorList>
    </citation>
    <scope>NUCLEOTIDE SEQUENCE [LARGE SCALE GENOMIC DNA]</scope>
    <source>
        <strain evidence="1 2">NCT7M</strain>
    </source>
</reference>
<sequence length="39" mass="4489">MDVLVAVFGKALWHQLLPESKENSNSKIQNELKRKNGEH</sequence>
<protein>
    <submittedName>
        <fullName evidence="1">Uncharacterized protein</fullName>
    </submittedName>
</protein>
<dbReference type="AlphaFoldDB" id="A0A833JNS0"/>
<dbReference type="EMBL" id="WBMP01000014">
    <property type="protein sequence ID" value="KAE8544696.1"/>
    <property type="molecule type" value="Genomic_DNA"/>
</dbReference>
<proteinExistence type="predicted"/>
<dbReference type="Proteomes" id="UP000469950">
    <property type="component" value="Unassembled WGS sequence"/>
</dbReference>
<evidence type="ECO:0000313" key="1">
    <source>
        <dbReference type="EMBL" id="KAE8544696.1"/>
    </source>
</evidence>
<comment type="caution">
    <text evidence="1">The sequence shown here is derived from an EMBL/GenBank/DDBJ whole genome shotgun (WGS) entry which is preliminary data.</text>
</comment>